<evidence type="ECO:0000256" key="4">
    <source>
        <dbReference type="ARBA" id="ARBA00022723"/>
    </source>
</evidence>
<feature type="binding site" evidence="9">
    <location>
        <begin position="278"/>
        <end position="280"/>
    </location>
    <ligand>
        <name>ATP</name>
        <dbReference type="ChEBI" id="CHEBI:30616"/>
    </ligand>
</feature>
<evidence type="ECO:0000256" key="2">
    <source>
        <dbReference type="ARBA" id="ARBA00022490"/>
    </source>
</evidence>
<dbReference type="InterPro" id="IPR004372">
    <property type="entry name" value="Ac/propionate_kinase"/>
</dbReference>
<feature type="binding site" evidence="9">
    <location>
        <position position="374"/>
    </location>
    <ligand>
        <name>Mg(2+)</name>
        <dbReference type="ChEBI" id="CHEBI:18420"/>
    </ligand>
</feature>
<dbReference type="Pfam" id="PF00871">
    <property type="entry name" value="Acetate_kinase"/>
    <property type="match status" value="1"/>
</dbReference>
<feature type="binding site" evidence="9">
    <location>
        <position position="9"/>
    </location>
    <ligand>
        <name>Mg(2+)</name>
        <dbReference type="ChEBI" id="CHEBI:18420"/>
    </ligand>
</feature>
<dbReference type="GO" id="GO:0008776">
    <property type="term" value="F:acetate kinase activity"/>
    <property type="evidence" value="ECO:0007669"/>
    <property type="project" value="UniProtKB-UniRule"/>
</dbReference>
<dbReference type="GO" id="GO:0006083">
    <property type="term" value="P:acetate metabolic process"/>
    <property type="evidence" value="ECO:0007669"/>
    <property type="project" value="TreeGrafter"/>
</dbReference>
<dbReference type="PIRSF" id="PIRSF000722">
    <property type="entry name" value="Acetate_prop_kin"/>
    <property type="match status" value="1"/>
</dbReference>
<evidence type="ECO:0000313" key="11">
    <source>
        <dbReference type="EMBL" id="SCY97915.1"/>
    </source>
</evidence>
<comment type="function">
    <text evidence="9">Catalyzes the formation of acetyl phosphate from acetate and ATP. Can also catalyze the reverse reaction.</text>
</comment>
<keyword evidence="5 9" id="KW-0547">Nucleotide-binding</keyword>
<evidence type="ECO:0000256" key="8">
    <source>
        <dbReference type="ARBA" id="ARBA00022842"/>
    </source>
</evidence>
<dbReference type="GO" id="GO:0005524">
    <property type="term" value="F:ATP binding"/>
    <property type="evidence" value="ECO:0007669"/>
    <property type="project" value="UniProtKB-KW"/>
</dbReference>
<accession>A0A1G5KBC0</accession>
<dbReference type="PANTHER" id="PTHR21060">
    <property type="entry name" value="ACETATE KINASE"/>
    <property type="match status" value="1"/>
</dbReference>
<feature type="binding site" evidence="9">
    <location>
        <begin position="323"/>
        <end position="327"/>
    </location>
    <ligand>
        <name>ATP</name>
        <dbReference type="ChEBI" id="CHEBI:30616"/>
    </ligand>
</feature>
<keyword evidence="12" id="KW-1185">Reference proteome</keyword>
<gene>
    <name evidence="9" type="primary">ackA</name>
    <name evidence="11" type="ORF">SAMN02927923_03187</name>
</gene>
<organism evidence="11 12">
    <name type="scientific">Microvirga guangxiensis</name>
    <dbReference type="NCBI Taxonomy" id="549386"/>
    <lineage>
        <taxon>Bacteria</taxon>
        <taxon>Pseudomonadati</taxon>
        <taxon>Pseudomonadota</taxon>
        <taxon>Alphaproteobacteria</taxon>
        <taxon>Hyphomicrobiales</taxon>
        <taxon>Methylobacteriaceae</taxon>
        <taxon>Microvirga</taxon>
    </lineage>
</organism>
<comment type="pathway">
    <text evidence="9">Metabolic intermediate biosynthesis; acetyl-CoA biosynthesis; acetyl-CoA from acetate: step 1/2.</text>
</comment>
<keyword evidence="2 9" id="KW-0963">Cytoplasm</keyword>
<evidence type="ECO:0000256" key="9">
    <source>
        <dbReference type="HAMAP-Rule" id="MF_00020"/>
    </source>
</evidence>
<dbReference type="Gene3D" id="3.30.420.40">
    <property type="match status" value="2"/>
</dbReference>
<dbReference type="HAMAP" id="MF_00020">
    <property type="entry name" value="Acetate_kinase"/>
    <property type="match status" value="1"/>
</dbReference>
<dbReference type="InterPro" id="IPR043129">
    <property type="entry name" value="ATPase_NBD"/>
</dbReference>
<dbReference type="OrthoDB" id="9802453at2"/>
<comment type="subunit">
    <text evidence="9">Homodimer.</text>
</comment>
<name>A0A1G5KBC0_9HYPH</name>
<protein>
    <recommendedName>
        <fullName evidence="9">Acetate kinase</fullName>
        <ecNumber evidence="9">2.7.2.1</ecNumber>
    </recommendedName>
    <alternativeName>
        <fullName evidence="9">Acetokinase</fullName>
    </alternativeName>
</protein>
<feature type="binding site" evidence="9">
    <location>
        <position position="88"/>
    </location>
    <ligand>
        <name>substrate</name>
    </ligand>
</feature>
<keyword evidence="7 9" id="KW-0067">ATP-binding</keyword>
<sequence length="386" mass="40657">MTAAILVLNAGSSSLKFALYEPGELALLCRGTIAAIGGETDLKVTGPEQALLGGQRPPAHANHEAATSWLLGLVGEIRDLHLVAVGHRVVHGGSRFSSPTVINATVLAEFRDLIPLAPGHQPHNLAAVDAVARAWPGLPQVACFDTAFHRTMPRLAQLYPLPRDLVDGGMVRYGFHGLSYEYIADVLPDHAGERANGRVVVAHLGHGASLCGMRNRRSIATSMGFTALDGIMMGTRSGAIDPGIILHLIQARGMATDEVADLLYARSGLLGVSGISDDVRILEASDDPRAAEALDLFAYRVVREIGSLVAALGGLDVLVFTAGVGEHSAGLRDRIAQGLAWTGLTLDHGCNARSEVRISDAPSKVDAFVIPANEELPIARAARDLA</sequence>
<feature type="binding site" evidence="9">
    <location>
        <begin position="203"/>
        <end position="207"/>
    </location>
    <ligand>
        <name>ATP</name>
        <dbReference type="ChEBI" id="CHEBI:30616"/>
    </ligand>
</feature>
<feature type="binding site" evidence="9">
    <location>
        <position position="16"/>
    </location>
    <ligand>
        <name>ATP</name>
        <dbReference type="ChEBI" id="CHEBI:30616"/>
    </ligand>
</feature>
<comment type="subcellular location">
    <subcellularLocation>
        <location evidence="9">Cytoplasm</location>
    </subcellularLocation>
</comment>
<comment type="catalytic activity">
    <reaction evidence="9">
        <text>acetate + ATP = acetyl phosphate + ADP</text>
        <dbReference type="Rhea" id="RHEA:11352"/>
        <dbReference type="ChEBI" id="CHEBI:22191"/>
        <dbReference type="ChEBI" id="CHEBI:30089"/>
        <dbReference type="ChEBI" id="CHEBI:30616"/>
        <dbReference type="ChEBI" id="CHEBI:456216"/>
        <dbReference type="EC" id="2.7.2.1"/>
    </reaction>
</comment>
<keyword evidence="4 9" id="KW-0479">Metal-binding</keyword>
<evidence type="ECO:0000256" key="10">
    <source>
        <dbReference type="RuleBase" id="RU003835"/>
    </source>
</evidence>
<comment type="similarity">
    <text evidence="1 9 10">Belongs to the acetokinase family.</text>
</comment>
<dbReference type="GO" id="GO:0005829">
    <property type="term" value="C:cytosol"/>
    <property type="evidence" value="ECO:0007669"/>
    <property type="project" value="TreeGrafter"/>
</dbReference>
<evidence type="ECO:0000256" key="6">
    <source>
        <dbReference type="ARBA" id="ARBA00022777"/>
    </source>
</evidence>
<feature type="site" description="Transition state stabilizer" evidence="9">
    <location>
        <position position="236"/>
    </location>
</feature>
<evidence type="ECO:0000256" key="7">
    <source>
        <dbReference type="ARBA" id="ARBA00022840"/>
    </source>
</evidence>
<dbReference type="NCBIfam" id="TIGR00016">
    <property type="entry name" value="ackA"/>
    <property type="match status" value="1"/>
</dbReference>
<dbReference type="PRINTS" id="PR00471">
    <property type="entry name" value="ACETATEKNASE"/>
</dbReference>
<dbReference type="RefSeq" id="WP_091136684.1">
    <property type="nucleotide sequence ID" value="NZ_FMVJ01000009.1"/>
</dbReference>
<evidence type="ECO:0000313" key="12">
    <source>
        <dbReference type="Proteomes" id="UP000199569"/>
    </source>
</evidence>
<keyword evidence="8 9" id="KW-0460">Magnesium</keyword>
<dbReference type="InterPro" id="IPR000890">
    <property type="entry name" value="Aliphatic_acid_kin_short-chain"/>
</dbReference>
<dbReference type="PANTHER" id="PTHR21060:SF21">
    <property type="entry name" value="ACETATE KINASE"/>
    <property type="match status" value="1"/>
</dbReference>
<feature type="site" description="Transition state stabilizer" evidence="9">
    <location>
        <position position="176"/>
    </location>
</feature>
<proteinExistence type="inferred from homology"/>
<dbReference type="Proteomes" id="UP000199569">
    <property type="component" value="Unassembled WGS sequence"/>
</dbReference>
<dbReference type="GO" id="GO:0006085">
    <property type="term" value="P:acetyl-CoA biosynthetic process"/>
    <property type="evidence" value="ECO:0007669"/>
    <property type="project" value="UniProtKB-UniRule"/>
</dbReference>
<feature type="active site" description="Proton donor/acceptor" evidence="9">
    <location>
        <position position="145"/>
    </location>
</feature>
<keyword evidence="6 9" id="KW-0418">Kinase</keyword>
<dbReference type="SUPFAM" id="SSF53067">
    <property type="entry name" value="Actin-like ATPase domain"/>
    <property type="match status" value="2"/>
</dbReference>
<comment type="cofactor">
    <cofactor evidence="9">
        <name>Mg(2+)</name>
        <dbReference type="ChEBI" id="CHEBI:18420"/>
    </cofactor>
    <cofactor evidence="9">
        <name>Mn(2+)</name>
        <dbReference type="ChEBI" id="CHEBI:29035"/>
    </cofactor>
    <text evidence="9">Mg(2+). Can also accept Mn(2+).</text>
</comment>
<dbReference type="InterPro" id="IPR023865">
    <property type="entry name" value="Aliphatic_acid_kinase_CS"/>
</dbReference>
<evidence type="ECO:0000256" key="1">
    <source>
        <dbReference type="ARBA" id="ARBA00008748"/>
    </source>
</evidence>
<dbReference type="EC" id="2.7.2.1" evidence="9"/>
<reference evidence="11 12" key="1">
    <citation type="submission" date="2016-10" db="EMBL/GenBank/DDBJ databases">
        <authorList>
            <person name="de Groot N.N."/>
        </authorList>
    </citation>
    <scope>NUCLEOTIDE SEQUENCE [LARGE SCALE GENOMIC DNA]</scope>
    <source>
        <strain evidence="11 12">CGMCC 1.7666</strain>
    </source>
</reference>
<keyword evidence="3 9" id="KW-0808">Transferase</keyword>
<dbReference type="EMBL" id="FMVJ01000009">
    <property type="protein sequence ID" value="SCY97915.1"/>
    <property type="molecule type" value="Genomic_DNA"/>
</dbReference>
<evidence type="ECO:0000256" key="3">
    <source>
        <dbReference type="ARBA" id="ARBA00022679"/>
    </source>
</evidence>
<dbReference type="UniPathway" id="UPA00340">
    <property type="reaction ID" value="UER00458"/>
</dbReference>
<dbReference type="GO" id="GO:0000287">
    <property type="term" value="F:magnesium ion binding"/>
    <property type="evidence" value="ECO:0007669"/>
    <property type="project" value="UniProtKB-UniRule"/>
</dbReference>
<dbReference type="AlphaFoldDB" id="A0A1G5KBC0"/>
<evidence type="ECO:0000256" key="5">
    <source>
        <dbReference type="ARBA" id="ARBA00022741"/>
    </source>
</evidence>
<dbReference type="STRING" id="549386.SAMN02927923_03187"/>
<dbReference type="PROSITE" id="PS01075">
    <property type="entry name" value="ACETATE_KINASE_1"/>
    <property type="match status" value="1"/>
</dbReference>